<keyword evidence="1" id="KW-0472">Membrane</keyword>
<evidence type="ECO:0000313" key="2">
    <source>
        <dbReference type="EMBL" id="KAF2689344.1"/>
    </source>
</evidence>
<accession>A0A6G1JFJ9</accession>
<evidence type="ECO:0000313" key="3">
    <source>
        <dbReference type="Proteomes" id="UP000799291"/>
    </source>
</evidence>
<sequence length="81" mass="9421">MSCFSRKPWHFLLADQIAMLLFVFGTICSYALVAKWGQDDLWCTSRGLNDPVLGWTPVIDYYDMQTCQLRSVRTNQLISRQ</sequence>
<evidence type="ECO:0000256" key="1">
    <source>
        <dbReference type="SAM" id="Phobius"/>
    </source>
</evidence>
<dbReference type="EMBL" id="MU005572">
    <property type="protein sequence ID" value="KAF2689344.1"/>
    <property type="molecule type" value="Genomic_DNA"/>
</dbReference>
<protein>
    <submittedName>
        <fullName evidence="2">Uncharacterized protein</fullName>
    </submittedName>
</protein>
<keyword evidence="3" id="KW-1185">Reference proteome</keyword>
<keyword evidence="1" id="KW-1133">Transmembrane helix</keyword>
<dbReference type="Proteomes" id="UP000799291">
    <property type="component" value="Unassembled WGS sequence"/>
</dbReference>
<gene>
    <name evidence="2" type="ORF">K458DRAFT_413641</name>
</gene>
<dbReference type="AlphaFoldDB" id="A0A6G1JFJ9"/>
<reference evidence="2" key="1">
    <citation type="journal article" date="2020" name="Stud. Mycol.">
        <title>101 Dothideomycetes genomes: a test case for predicting lifestyles and emergence of pathogens.</title>
        <authorList>
            <person name="Haridas S."/>
            <person name="Albert R."/>
            <person name="Binder M."/>
            <person name="Bloem J."/>
            <person name="Labutti K."/>
            <person name="Salamov A."/>
            <person name="Andreopoulos B."/>
            <person name="Baker S."/>
            <person name="Barry K."/>
            <person name="Bills G."/>
            <person name="Bluhm B."/>
            <person name="Cannon C."/>
            <person name="Castanera R."/>
            <person name="Culley D."/>
            <person name="Daum C."/>
            <person name="Ezra D."/>
            <person name="Gonzalez J."/>
            <person name="Henrissat B."/>
            <person name="Kuo A."/>
            <person name="Liang C."/>
            <person name="Lipzen A."/>
            <person name="Lutzoni F."/>
            <person name="Magnuson J."/>
            <person name="Mondo S."/>
            <person name="Nolan M."/>
            <person name="Ohm R."/>
            <person name="Pangilinan J."/>
            <person name="Park H.-J."/>
            <person name="Ramirez L."/>
            <person name="Alfaro M."/>
            <person name="Sun H."/>
            <person name="Tritt A."/>
            <person name="Yoshinaga Y."/>
            <person name="Zwiers L.-H."/>
            <person name="Turgeon B."/>
            <person name="Goodwin S."/>
            <person name="Spatafora J."/>
            <person name="Crous P."/>
            <person name="Grigoriev I."/>
        </authorList>
    </citation>
    <scope>NUCLEOTIDE SEQUENCE</scope>
    <source>
        <strain evidence="2">CBS 122367</strain>
    </source>
</reference>
<feature type="transmembrane region" description="Helical" evidence="1">
    <location>
        <begin position="12"/>
        <end position="32"/>
    </location>
</feature>
<name>A0A6G1JFJ9_9PLEO</name>
<keyword evidence="1" id="KW-0812">Transmembrane</keyword>
<organism evidence="2 3">
    <name type="scientific">Lentithecium fluviatile CBS 122367</name>
    <dbReference type="NCBI Taxonomy" id="1168545"/>
    <lineage>
        <taxon>Eukaryota</taxon>
        <taxon>Fungi</taxon>
        <taxon>Dikarya</taxon>
        <taxon>Ascomycota</taxon>
        <taxon>Pezizomycotina</taxon>
        <taxon>Dothideomycetes</taxon>
        <taxon>Pleosporomycetidae</taxon>
        <taxon>Pleosporales</taxon>
        <taxon>Massarineae</taxon>
        <taxon>Lentitheciaceae</taxon>
        <taxon>Lentithecium</taxon>
    </lineage>
</organism>
<proteinExistence type="predicted"/>